<dbReference type="SMART" id="SM00225">
    <property type="entry name" value="BTB"/>
    <property type="match status" value="1"/>
</dbReference>
<feature type="domain" description="BTB" evidence="1">
    <location>
        <begin position="16"/>
        <end position="78"/>
    </location>
</feature>
<evidence type="ECO:0000313" key="3">
    <source>
        <dbReference type="Proteomes" id="UP001201163"/>
    </source>
</evidence>
<sequence>SDDSFLRHSKYFFVDGDVTFLVNGFLYCVHRHLFSRDSAYFSTRFAQLEVSDHEASSTIISLGDIECEDFEAFLSVLYPECFEERDVSYEQWRSVLHLSTRWGFTSLRELALRSIKPPTPCDRLILARTYAVDHWVVPALTALCKRTTPLSPDEVGQMNDGDVVLVATVREDIR</sequence>
<dbReference type="SUPFAM" id="SSF54695">
    <property type="entry name" value="POZ domain"/>
    <property type="match status" value="1"/>
</dbReference>
<dbReference type="InterPro" id="IPR011333">
    <property type="entry name" value="SKP1/BTB/POZ_sf"/>
</dbReference>
<dbReference type="AlphaFoldDB" id="A0AAD4Q7H2"/>
<organism evidence="2 3">
    <name type="scientific">Lactarius akahatsu</name>
    <dbReference type="NCBI Taxonomy" id="416441"/>
    <lineage>
        <taxon>Eukaryota</taxon>
        <taxon>Fungi</taxon>
        <taxon>Dikarya</taxon>
        <taxon>Basidiomycota</taxon>
        <taxon>Agaricomycotina</taxon>
        <taxon>Agaricomycetes</taxon>
        <taxon>Russulales</taxon>
        <taxon>Russulaceae</taxon>
        <taxon>Lactarius</taxon>
    </lineage>
</organism>
<evidence type="ECO:0000313" key="2">
    <source>
        <dbReference type="EMBL" id="KAH8990316.1"/>
    </source>
</evidence>
<dbReference type="InterPro" id="IPR000210">
    <property type="entry name" value="BTB/POZ_dom"/>
</dbReference>
<evidence type="ECO:0000259" key="1">
    <source>
        <dbReference type="PROSITE" id="PS50097"/>
    </source>
</evidence>
<accession>A0AAD4Q7H2</accession>
<comment type="caution">
    <text evidence="2">The sequence shown here is derived from an EMBL/GenBank/DDBJ whole genome shotgun (WGS) entry which is preliminary data.</text>
</comment>
<dbReference type="PROSITE" id="PS50097">
    <property type="entry name" value="BTB"/>
    <property type="match status" value="1"/>
</dbReference>
<feature type="non-terminal residue" evidence="2">
    <location>
        <position position="174"/>
    </location>
</feature>
<dbReference type="Pfam" id="PF00651">
    <property type="entry name" value="BTB"/>
    <property type="match status" value="1"/>
</dbReference>
<proteinExistence type="predicted"/>
<keyword evidence="3" id="KW-1185">Reference proteome</keyword>
<feature type="non-terminal residue" evidence="2">
    <location>
        <position position="1"/>
    </location>
</feature>
<dbReference type="EMBL" id="JAKELL010000031">
    <property type="protein sequence ID" value="KAH8990316.1"/>
    <property type="molecule type" value="Genomic_DNA"/>
</dbReference>
<protein>
    <recommendedName>
        <fullName evidence="1">BTB domain-containing protein</fullName>
    </recommendedName>
</protein>
<name>A0AAD4Q7H2_9AGAM</name>
<gene>
    <name evidence="2" type="ORF">EDB92DRAFT_1778684</name>
</gene>
<dbReference type="Proteomes" id="UP001201163">
    <property type="component" value="Unassembled WGS sequence"/>
</dbReference>
<dbReference type="Gene3D" id="3.30.710.10">
    <property type="entry name" value="Potassium Channel Kv1.1, Chain A"/>
    <property type="match status" value="1"/>
</dbReference>
<dbReference type="CDD" id="cd18186">
    <property type="entry name" value="BTB_POZ_ZBTB_KLHL-like"/>
    <property type="match status" value="1"/>
</dbReference>
<reference evidence="2" key="1">
    <citation type="submission" date="2022-01" db="EMBL/GenBank/DDBJ databases">
        <title>Comparative genomics reveals a dynamic genome evolution in the ectomycorrhizal milk-cap (Lactarius) mushrooms.</title>
        <authorList>
            <consortium name="DOE Joint Genome Institute"/>
            <person name="Lebreton A."/>
            <person name="Tang N."/>
            <person name="Kuo A."/>
            <person name="LaButti K."/>
            <person name="Drula E."/>
            <person name="Barry K."/>
            <person name="Clum A."/>
            <person name="Lipzen A."/>
            <person name="Mousain D."/>
            <person name="Ng V."/>
            <person name="Wang R."/>
            <person name="Wang X."/>
            <person name="Dai Y."/>
            <person name="Henrissat B."/>
            <person name="Grigoriev I.V."/>
            <person name="Guerin-Laguette A."/>
            <person name="Yu F."/>
            <person name="Martin F.M."/>
        </authorList>
    </citation>
    <scope>NUCLEOTIDE SEQUENCE</scope>
    <source>
        <strain evidence="2">QP</strain>
    </source>
</reference>